<accession>A0A4Y9ZVU4</accession>
<dbReference type="Proteomes" id="UP000298061">
    <property type="component" value="Unassembled WGS sequence"/>
</dbReference>
<keyword evidence="2" id="KW-1185">Reference proteome</keyword>
<evidence type="ECO:0000313" key="1">
    <source>
        <dbReference type="EMBL" id="TFY78314.1"/>
    </source>
</evidence>
<comment type="caution">
    <text evidence="1">The sequence shown here is derived from an EMBL/GenBank/DDBJ whole genome shotgun (WGS) entry which is preliminary data.</text>
</comment>
<gene>
    <name evidence="1" type="ORF">EWM64_g5696</name>
</gene>
<proteinExistence type="predicted"/>
<reference evidence="1 2" key="1">
    <citation type="submission" date="2019-02" db="EMBL/GenBank/DDBJ databases">
        <title>Genome sequencing of the rare red list fungi Hericium alpestre (H. flagellum).</title>
        <authorList>
            <person name="Buettner E."/>
            <person name="Kellner H."/>
        </authorList>
    </citation>
    <scope>NUCLEOTIDE SEQUENCE [LARGE SCALE GENOMIC DNA]</scope>
    <source>
        <strain evidence="1 2">DSM 108284</strain>
    </source>
</reference>
<evidence type="ECO:0000313" key="2">
    <source>
        <dbReference type="Proteomes" id="UP000298061"/>
    </source>
</evidence>
<dbReference type="EMBL" id="SFCI01000707">
    <property type="protein sequence ID" value="TFY78314.1"/>
    <property type="molecule type" value="Genomic_DNA"/>
</dbReference>
<dbReference type="AlphaFoldDB" id="A0A4Y9ZVU4"/>
<sequence length="109" mass="12379">MLSPYTSLEKHVMHCALHVILTLGALKHWEIIGKNKWERCFAAEQKSLAQAFLAIQQAGECKIIPPLVISWMLEMVDACHMSRPLEFNSISSADPCLKEKMMGHYHSDL</sequence>
<organism evidence="1 2">
    <name type="scientific">Hericium alpestre</name>
    <dbReference type="NCBI Taxonomy" id="135208"/>
    <lineage>
        <taxon>Eukaryota</taxon>
        <taxon>Fungi</taxon>
        <taxon>Dikarya</taxon>
        <taxon>Basidiomycota</taxon>
        <taxon>Agaricomycotina</taxon>
        <taxon>Agaricomycetes</taxon>
        <taxon>Russulales</taxon>
        <taxon>Hericiaceae</taxon>
        <taxon>Hericium</taxon>
    </lineage>
</organism>
<protein>
    <submittedName>
        <fullName evidence="1">Uncharacterized protein</fullName>
    </submittedName>
</protein>
<name>A0A4Y9ZVU4_9AGAM</name>